<gene>
    <name evidence="2" type="ORF">SNEC2469_LOCUS20855</name>
</gene>
<comment type="caution">
    <text evidence="2">The sequence shown here is derived from an EMBL/GenBank/DDBJ whole genome shotgun (WGS) entry which is preliminary data.</text>
</comment>
<proteinExistence type="predicted"/>
<evidence type="ECO:0000313" key="2">
    <source>
        <dbReference type="EMBL" id="CAE7723145.1"/>
    </source>
</evidence>
<dbReference type="Proteomes" id="UP000601435">
    <property type="component" value="Unassembled WGS sequence"/>
</dbReference>
<dbReference type="PROSITE" id="PS50030">
    <property type="entry name" value="UBA"/>
    <property type="match status" value="1"/>
</dbReference>
<evidence type="ECO:0000259" key="1">
    <source>
        <dbReference type="PROSITE" id="PS50030"/>
    </source>
</evidence>
<dbReference type="OrthoDB" id="10344518at2759"/>
<evidence type="ECO:0000313" key="3">
    <source>
        <dbReference type="Proteomes" id="UP000601435"/>
    </source>
</evidence>
<name>A0A812XA93_9DINO</name>
<feature type="non-terminal residue" evidence="2">
    <location>
        <position position="94"/>
    </location>
</feature>
<protein>
    <recommendedName>
        <fullName evidence="1">UBA domain-containing protein</fullName>
    </recommendedName>
</protein>
<reference evidence="2" key="1">
    <citation type="submission" date="2021-02" db="EMBL/GenBank/DDBJ databases">
        <authorList>
            <person name="Dougan E. K."/>
            <person name="Rhodes N."/>
            <person name="Thang M."/>
            <person name="Chan C."/>
        </authorList>
    </citation>
    <scope>NUCLEOTIDE SEQUENCE</scope>
</reference>
<accession>A0A812XA93</accession>
<feature type="non-terminal residue" evidence="2">
    <location>
        <position position="1"/>
    </location>
</feature>
<dbReference type="InterPro" id="IPR015940">
    <property type="entry name" value="UBA"/>
</dbReference>
<keyword evidence="3" id="KW-1185">Reference proteome</keyword>
<sequence length="94" mass="10028">AEMDDAFAANVARLAAHGVDEVVAQAVLKRFDGDGDAALDFLLDTDEGWQFAAETLLPKEVVEELAAQPSDVRSKLQKACATGFARDNSALHLV</sequence>
<dbReference type="EMBL" id="CAJNJA010036652">
    <property type="protein sequence ID" value="CAE7723145.1"/>
    <property type="molecule type" value="Genomic_DNA"/>
</dbReference>
<feature type="domain" description="UBA" evidence="1">
    <location>
        <begin position="2"/>
        <end position="45"/>
    </location>
</feature>
<dbReference type="AlphaFoldDB" id="A0A812XA93"/>
<organism evidence="2 3">
    <name type="scientific">Symbiodinium necroappetens</name>
    <dbReference type="NCBI Taxonomy" id="1628268"/>
    <lineage>
        <taxon>Eukaryota</taxon>
        <taxon>Sar</taxon>
        <taxon>Alveolata</taxon>
        <taxon>Dinophyceae</taxon>
        <taxon>Suessiales</taxon>
        <taxon>Symbiodiniaceae</taxon>
        <taxon>Symbiodinium</taxon>
    </lineage>
</organism>